<evidence type="ECO:0000256" key="4">
    <source>
        <dbReference type="ARBA" id="ARBA00023172"/>
    </source>
</evidence>
<name>A0ABT1NCB9_9FIRM</name>
<organism evidence="7 8">
    <name type="scientific">Lutispora saccharofermentans</name>
    <dbReference type="NCBI Taxonomy" id="3024236"/>
    <lineage>
        <taxon>Bacteria</taxon>
        <taxon>Bacillati</taxon>
        <taxon>Bacillota</taxon>
        <taxon>Clostridia</taxon>
        <taxon>Lutisporales</taxon>
        <taxon>Lutisporaceae</taxon>
        <taxon>Lutispora</taxon>
    </lineage>
</organism>
<dbReference type="Proteomes" id="UP001651880">
    <property type="component" value="Unassembled WGS sequence"/>
</dbReference>
<feature type="region of interest" description="Disordered" evidence="6">
    <location>
        <begin position="411"/>
        <end position="441"/>
    </location>
</feature>
<dbReference type="PANTHER" id="PTHR30563">
    <property type="entry name" value="DNA RECOMBINATION PROTEIN RMUC"/>
    <property type="match status" value="1"/>
</dbReference>
<keyword evidence="4" id="KW-0233">DNA recombination</keyword>
<sequence>MENFMTIGTFIAGLLVLILVFAERSSAAKRAEKLKESYLSIENKIAYLEKLSDKTEKTVRDEMGLSRAEASNSAKNLSDSLISRINEMSKLQHMQADSIDARMARLAESNEEKLEAMRKELELKLNSIMKDNGEKLEAMRATVDEKLHDTLEKRLGESFKLVSERLEQVHKGLGEMQSLALGVGDLKKVLTNVKSRGIWGEIQLGNILEQILTPEQYLTNISTKRNTQEKVEFAIRLPGKGGEGEEVLLPVDAKFPQEDFQRLVEAAEIGDASAMEEAAKQLENRIKAEARRISDKYINPPVTTDFAIMFLPIESLYAEIAKRAGLIEHIQDKYRINIAGPSTMAAFLNSLSMGFRTLAIQKRSSEVWGLLGAVKSEFGKFGDILEKTNKKLHEASKTIEDATRKSRTIERKLKDVEALPAEEAAPALDSGDPSDTAENTE</sequence>
<feature type="coiled-coil region" evidence="5">
    <location>
        <begin position="104"/>
        <end position="131"/>
    </location>
</feature>
<evidence type="ECO:0000313" key="7">
    <source>
        <dbReference type="EMBL" id="MCQ1528910.1"/>
    </source>
</evidence>
<evidence type="ECO:0000256" key="1">
    <source>
        <dbReference type="ARBA" id="ARBA00003416"/>
    </source>
</evidence>
<dbReference type="PANTHER" id="PTHR30563:SF0">
    <property type="entry name" value="DNA RECOMBINATION PROTEIN RMUC"/>
    <property type="match status" value="1"/>
</dbReference>
<comment type="similarity">
    <text evidence="2">Belongs to the RmuC family.</text>
</comment>
<proteinExistence type="inferred from homology"/>
<evidence type="ECO:0000256" key="5">
    <source>
        <dbReference type="SAM" id="Coils"/>
    </source>
</evidence>
<evidence type="ECO:0000256" key="3">
    <source>
        <dbReference type="ARBA" id="ARBA00023054"/>
    </source>
</evidence>
<comment type="caution">
    <text evidence="7">The sequence shown here is derived from an EMBL/GenBank/DDBJ whole genome shotgun (WGS) entry which is preliminary data.</text>
</comment>
<comment type="function">
    <text evidence="1">Involved in DNA recombination.</text>
</comment>
<dbReference type="EMBL" id="JAJEKE010000003">
    <property type="protein sequence ID" value="MCQ1528910.1"/>
    <property type="molecule type" value="Genomic_DNA"/>
</dbReference>
<dbReference type="InterPro" id="IPR003798">
    <property type="entry name" value="DNA_recombination_RmuC"/>
</dbReference>
<feature type="compositionally biased region" description="Low complexity" evidence="6">
    <location>
        <begin position="418"/>
        <end position="428"/>
    </location>
</feature>
<evidence type="ECO:0000256" key="2">
    <source>
        <dbReference type="ARBA" id="ARBA00009840"/>
    </source>
</evidence>
<reference evidence="7 8" key="1">
    <citation type="submission" date="2021-10" db="EMBL/GenBank/DDBJ databases">
        <title>Lutispora strain m25 sp. nov., a thermophilic, non-spore-forming bacterium isolated from a lab-scale methanogenic bioreactor digesting anaerobic sludge.</title>
        <authorList>
            <person name="El Houari A."/>
            <person name="Mcdonald J."/>
        </authorList>
    </citation>
    <scope>NUCLEOTIDE SEQUENCE [LARGE SCALE GENOMIC DNA]</scope>
    <source>
        <strain evidence="8">m25</strain>
    </source>
</reference>
<accession>A0ABT1NCB9</accession>
<dbReference type="Pfam" id="PF02646">
    <property type="entry name" value="RmuC"/>
    <property type="match status" value="1"/>
</dbReference>
<evidence type="ECO:0000256" key="6">
    <source>
        <dbReference type="SAM" id="MobiDB-lite"/>
    </source>
</evidence>
<protein>
    <submittedName>
        <fullName evidence="7">DNA recombination protein RmuC</fullName>
    </submittedName>
</protein>
<keyword evidence="3 5" id="KW-0175">Coiled coil</keyword>
<keyword evidence="8" id="KW-1185">Reference proteome</keyword>
<dbReference type="RefSeq" id="WP_255226434.1">
    <property type="nucleotide sequence ID" value="NZ_JAJEKE010000003.1"/>
</dbReference>
<evidence type="ECO:0000313" key="8">
    <source>
        <dbReference type="Proteomes" id="UP001651880"/>
    </source>
</evidence>
<gene>
    <name evidence="7" type="primary">rmuC</name>
    <name evidence="7" type="ORF">LJD61_05030</name>
</gene>